<evidence type="ECO:0000256" key="10">
    <source>
        <dbReference type="ARBA" id="ARBA00037847"/>
    </source>
</evidence>
<dbReference type="Gene3D" id="3.30.710.10">
    <property type="entry name" value="Potassium Channel Kv1.1, Chain A"/>
    <property type="match status" value="1"/>
</dbReference>
<dbReference type="InterPro" id="IPR018379">
    <property type="entry name" value="BEN_domain"/>
</dbReference>
<dbReference type="Pfam" id="PF16540">
    <property type="entry name" value="MKLP1_Arf_bdg"/>
    <property type="match status" value="1"/>
</dbReference>
<evidence type="ECO:0000256" key="4">
    <source>
        <dbReference type="ARBA" id="ARBA00022729"/>
    </source>
</evidence>
<keyword evidence="6 11" id="KW-0067">ATP-binding</keyword>
<dbReference type="SUPFAM" id="SSF52540">
    <property type="entry name" value="P-loop containing nucleoside triphosphate hydrolases"/>
    <property type="match status" value="1"/>
</dbReference>
<comment type="similarity">
    <text evidence="11">Belongs to the TRAFAC class myosin-kinesin ATPase superfamily. Kinesin family.</text>
</comment>
<feature type="coiled-coil region" evidence="12">
    <location>
        <begin position="1160"/>
        <end position="1191"/>
    </location>
</feature>
<name>A0A7R9BD16_9CRUS</name>
<dbReference type="PROSITE" id="PS00411">
    <property type="entry name" value="KINESIN_MOTOR_1"/>
    <property type="match status" value="1"/>
</dbReference>
<feature type="region of interest" description="Disordered" evidence="13">
    <location>
        <begin position="708"/>
        <end position="727"/>
    </location>
</feature>
<dbReference type="PROSITE" id="PS51457">
    <property type="entry name" value="BEN"/>
    <property type="match status" value="1"/>
</dbReference>
<evidence type="ECO:0000259" key="15">
    <source>
        <dbReference type="PROSITE" id="PS50067"/>
    </source>
</evidence>
<evidence type="ECO:0000256" key="13">
    <source>
        <dbReference type="SAM" id="MobiDB-lite"/>
    </source>
</evidence>
<feature type="domain" description="BEN" evidence="18">
    <location>
        <begin position="1069"/>
        <end position="1178"/>
    </location>
</feature>
<feature type="domain" description="Kinesin motor" evidence="15">
    <location>
        <begin position="26"/>
        <end position="427"/>
    </location>
</feature>
<dbReference type="Pfam" id="PF10523">
    <property type="entry name" value="BEN"/>
    <property type="match status" value="1"/>
</dbReference>
<dbReference type="InterPro" id="IPR001623">
    <property type="entry name" value="DnaJ_domain"/>
</dbReference>
<comment type="subcellular location">
    <subcellularLocation>
        <location evidence="10">Endomembrane system</location>
        <topology evidence="10">Single-pass membrane protein</topology>
    </subcellularLocation>
    <subcellularLocation>
        <location evidence="1">Nucleus</location>
    </subcellularLocation>
</comment>
<dbReference type="OrthoDB" id="2403182at2759"/>
<dbReference type="InterPro" id="IPR009057">
    <property type="entry name" value="Homeodomain-like_sf"/>
</dbReference>
<dbReference type="InterPro" id="IPR027417">
    <property type="entry name" value="P-loop_NTPase"/>
</dbReference>
<dbReference type="InterPro" id="IPR018253">
    <property type="entry name" value="DnaJ_domain_CS"/>
</dbReference>
<dbReference type="InterPro" id="IPR001752">
    <property type="entry name" value="Kinesin_motor_dom"/>
</dbReference>
<dbReference type="PANTHER" id="PTHR44653">
    <property type="entry name" value="DNAJ HOMOLOG SUBFAMILY C MEMBER 1"/>
    <property type="match status" value="1"/>
</dbReference>
<evidence type="ECO:0000256" key="8">
    <source>
        <dbReference type="ARBA" id="ARBA00022989"/>
    </source>
</evidence>
<feature type="compositionally biased region" description="Basic and acidic residues" evidence="13">
    <location>
        <begin position="1583"/>
        <end position="1594"/>
    </location>
</feature>
<dbReference type="PRINTS" id="PR00625">
    <property type="entry name" value="JDOMAIN"/>
</dbReference>
<dbReference type="PROSITE" id="PS50067">
    <property type="entry name" value="KINESIN_MOTOR_2"/>
    <property type="match status" value="1"/>
</dbReference>
<dbReference type="Gene3D" id="1.10.10.2590">
    <property type="entry name" value="BEN domain"/>
    <property type="match status" value="1"/>
</dbReference>
<dbReference type="GO" id="GO:0008017">
    <property type="term" value="F:microtubule binding"/>
    <property type="evidence" value="ECO:0007669"/>
    <property type="project" value="InterPro"/>
</dbReference>
<dbReference type="InterPro" id="IPR032384">
    <property type="entry name" value="Kif23_Arf-bd"/>
</dbReference>
<dbReference type="SUPFAM" id="SSF46565">
    <property type="entry name" value="Chaperone J-domain"/>
    <property type="match status" value="1"/>
</dbReference>
<dbReference type="GO" id="GO:0007018">
    <property type="term" value="P:microtubule-based movement"/>
    <property type="evidence" value="ECO:0007669"/>
    <property type="project" value="InterPro"/>
</dbReference>
<feature type="region of interest" description="Disordered" evidence="13">
    <location>
        <begin position="1545"/>
        <end position="1610"/>
    </location>
</feature>
<keyword evidence="8 14" id="KW-1133">Transmembrane helix</keyword>
<evidence type="ECO:0000256" key="6">
    <source>
        <dbReference type="ARBA" id="ARBA00022840"/>
    </source>
</evidence>
<dbReference type="Gene3D" id="1.10.287.110">
    <property type="entry name" value="DnaJ domain"/>
    <property type="match status" value="1"/>
</dbReference>
<keyword evidence="11" id="KW-0505">Motor protein</keyword>
<accession>A0A7R9BD16</accession>
<dbReference type="Pfam" id="PF00225">
    <property type="entry name" value="Kinesin"/>
    <property type="match status" value="1"/>
</dbReference>
<dbReference type="CDD" id="cd06257">
    <property type="entry name" value="DnaJ"/>
    <property type="match status" value="1"/>
</dbReference>
<feature type="region of interest" description="Disordered" evidence="13">
    <location>
        <begin position="1"/>
        <end position="24"/>
    </location>
</feature>
<evidence type="ECO:0000256" key="3">
    <source>
        <dbReference type="ARBA" id="ARBA00022692"/>
    </source>
</evidence>
<dbReference type="InterPro" id="IPR038105">
    <property type="entry name" value="Kif23_Arf-bd_sf"/>
</dbReference>
<dbReference type="PRINTS" id="PR00380">
    <property type="entry name" value="KINESINHEAVY"/>
</dbReference>
<dbReference type="GO" id="GO:0005634">
    <property type="term" value="C:nucleus"/>
    <property type="evidence" value="ECO:0007669"/>
    <property type="project" value="UniProtKB-SubCell"/>
</dbReference>
<dbReference type="InterPro" id="IPR036869">
    <property type="entry name" value="J_dom_sf"/>
</dbReference>
<keyword evidence="7" id="KW-0832">Ubl conjugation</keyword>
<dbReference type="Proteomes" id="UP000678499">
    <property type="component" value="Unassembled WGS sequence"/>
</dbReference>
<evidence type="ECO:0000256" key="2">
    <source>
        <dbReference type="ARBA" id="ARBA00022499"/>
    </source>
</evidence>
<feature type="compositionally biased region" description="Basic and acidic residues" evidence="13">
    <location>
        <begin position="14"/>
        <end position="24"/>
    </location>
</feature>
<dbReference type="PROSITE" id="PS00636">
    <property type="entry name" value="DNAJ_1"/>
    <property type="match status" value="1"/>
</dbReference>
<feature type="coiled-coil region" evidence="12">
    <location>
        <begin position="578"/>
        <end position="614"/>
    </location>
</feature>
<dbReference type="SUPFAM" id="SSF46689">
    <property type="entry name" value="Homeodomain-like"/>
    <property type="match status" value="2"/>
</dbReference>
<dbReference type="PROSITE" id="PS50076">
    <property type="entry name" value="DNAJ_2"/>
    <property type="match status" value="1"/>
</dbReference>
<dbReference type="GO" id="GO:0012505">
    <property type="term" value="C:endomembrane system"/>
    <property type="evidence" value="ECO:0007669"/>
    <property type="project" value="UniProtKB-SubCell"/>
</dbReference>
<evidence type="ECO:0000313" key="19">
    <source>
        <dbReference type="EMBL" id="CAD7272261.1"/>
    </source>
</evidence>
<dbReference type="GO" id="GO:0005524">
    <property type="term" value="F:ATP binding"/>
    <property type="evidence" value="ECO:0007669"/>
    <property type="project" value="UniProtKB-UniRule"/>
</dbReference>
<keyword evidence="2" id="KW-1017">Isopeptide bond</keyword>
<feature type="region of interest" description="Disordered" evidence="13">
    <location>
        <begin position="1659"/>
        <end position="1684"/>
    </location>
</feature>
<keyword evidence="5 11" id="KW-0547">Nucleotide-binding</keyword>
<dbReference type="InterPro" id="IPR000210">
    <property type="entry name" value="BTB/POZ_dom"/>
</dbReference>
<dbReference type="Gene3D" id="3.40.850.10">
    <property type="entry name" value="Kinesin motor domain"/>
    <property type="match status" value="1"/>
</dbReference>
<evidence type="ECO:0000256" key="7">
    <source>
        <dbReference type="ARBA" id="ARBA00022843"/>
    </source>
</evidence>
<dbReference type="InterPro" id="IPR036961">
    <property type="entry name" value="Kinesin_motor_dom_sf"/>
</dbReference>
<feature type="transmembrane region" description="Helical" evidence="14">
    <location>
        <begin position="1200"/>
        <end position="1222"/>
    </location>
</feature>
<dbReference type="SMART" id="SM00271">
    <property type="entry name" value="DnaJ"/>
    <property type="match status" value="1"/>
</dbReference>
<feature type="region of interest" description="Disordered" evidence="13">
    <location>
        <begin position="1446"/>
        <end position="1488"/>
    </location>
</feature>
<keyword evidence="12" id="KW-0175">Coiled coil</keyword>
<dbReference type="Gene3D" id="1.10.10.60">
    <property type="entry name" value="Homeodomain-like"/>
    <property type="match status" value="2"/>
</dbReference>
<dbReference type="Pfam" id="PF23082">
    <property type="entry name" value="Myb_DNA-binding_2"/>
    <property type="match status" value="2"/>
</dbReference>
<feature type="domain" description="Myb-like" evidence="17">
    <location>
        <begin position="1609"/>
        <end position="1656"/>
    </location>
</feature>
<evidence type="ECO:0000256" key="14">
    <source>
        <dbReference type="SAM" id="Phobius"/>
    </source>
</evidence>
<dbReference type="PROSITE" id="PS50090">
    <property type="entry name" value="MYB_LIKE"/>
    <property type="match status" value="1"/>
</dbReference>
<evidence type="ECO:0000256" key="5">
    <source>
        <dbReference type="ARBA" id="ARBA00022741"/>
    </source>
</evidence>
<dbReference type="CDD" id="cd00167">
    <property type="entry name" value="SANT"/>
    <property type="match status" value="1"/>
</dbReference>
<feature type="domain" description="J" evidence="16">
    <location>
        <begin position="1239"/>
        <end position="1303"/>
    </location>
</feature>
<feature type="transmembrane region" description="Helical" evidence="14">
    <location>
        <begin position="1328"/>
        <end position="1349"/>
    </location>
</feature>
<dbReference type="InterPro" id="IPR052606">
    <property type="entry name" value="DnaJ_domain_protein"/>
</dbReference>
<feature type="binding site" evidence="11">
    <location>
        <begin position="105"/>
        <end position="112"/>
    </location>
    <ligand>
        <name>ATP</name>
        <dbReference type="ChEBI" id="CHEBI:30616"/>
    </ligand>
</feature>
<dbReference type="SUPFAM" id="SSF54695">
    <property type="entry name" value="POZ domain"/>
    <property type="match status" value="1"/>
</dbReference>
<evidence type="ECO:0000313" key="20">
    <source>
        <dbReference type="Proteomes" id="UP000678499"/>
    </source>
</evidence>
<dbReference type="Pfam" id="PF00651">
    <property type="entry name" value="BTB"/>
    <property type="match status" value="1"/>
</dbReference>
<evidence type="ECO:0000259" key="16">
    <source>
        <dbReference type="PROSITE" id="PS50076"/>
    </source>
</evidence>
<feature type="compositionally biased region" description="Polar residues" evidence="13">
    <location>
        <begin position="1549"/>
        <end position="1558"/>
    </location>
</feature>
<dbReference type="EMBL" id="CAJPEX010000015">
    <property type="protein sequence ID" value="CAG0912413.1"/>
    <property type="molecule type" value="Genomic_DNA"/>
</dbReference>
<keyword evidence="20" id="KW-1185">Reference proteome</keyword>
<keyword evidence="9 14" id="KW-0472">Membrane</keyword>
<evidence type="ECO:0000256" key="9">
    <source>
        <dbReference type="ARBA" id="ARBA00023136"/>
    </source>
</evidence>
<dbReference type="InterPro" id="IPR019821">
    <property type="entry name" value="Kinesin_motor_CS"/>
</dbReference>
<feature type="compositionally biased region" description="Acidic residues" evidence="13">
    <location>
        <begin position="1567"/>
        <end position="1577"/>
    </location>
</feature>
<evidence type="ECO:0000259" key="17">
    <source>
        <dbReference type="PROSITE" id="PS50090"/>
    </source>
</evidence>
<evidence type="ECO:0000256" key="1">
    <source>
        <dbReference type="ARBA" id="ARBA00004123"/>
    </source>
</evidence>
<dbReference type="GO" id="GO:0003677">
    <property type="term" value="F:DNA binding"/>
    <property type="evidence" value="ECO:0007669"/>
    <property type="project" value="InterPro"/>
</dbReference>
<dbReference type="Gene3D" id="2.60.40.4330">
    <property type="entry name" value="Kinesin-like protein Kif23, Arf6-interacting domain"/>
    <property type="match status" value="1"/>
</dbReference>
<dbReference type="EMBL" id="OA882052">
    <property type="protein sequence ID" value="CAD7272261.1"/>
    <property type="molecule type" value="Genomic_DNA"/>
</dbReference>
<dbReference type="SMART" id="SM00717">
    <property type="entry name" value="SANT"/>
    <property type="match status" value="3"/>
</dbReference>
<organism evidence="19">
    <name type="scientific">Notodromas monacha</name>
    <dbReference type="NCBI Taxonomy" id="399045"/>
    <lineage>
        <taxon>Eukaryota</taxon>
        <taxon>Metazoa</taxon>
        <taxon>Ecdysozoa</taxon>
        <taxon>Arthropoda</taxon>
        <taxon>Crustacea</taxon>
        <taxon>Oligostraca</taxon>
        <taxon>Ostracoda</taxon>
        <taxon>Podocopa</taxon>
        <taxon>Podocopida</taxon>
        <taxon>Cypridocopina</taxon>
        <taxon>Cypridoidea</taxon>
        <taxon>Cyprididae</taxon>
        <taxon>Notodromas</taxon>
    </lineage>
</organism>
<dbReference type="PANTHER" id="PTHR44653:SF2">
    <property type="entry name" value="DNAJ HOMOLOG SUBFAMILY C MEMBER 1"/>
    <property type="match status" value="1"/>
</dbReference>
<dbReference type="InterPro" id="IPR011333">
    <property type="entry name" value="SKP1/BTB/POZ_sf"/>
</dbReference>
<evidence type="ECO:0000256" key="12">
    <source>
        <dbReference type="SAM" id="Coils"/>
    </source>
</evidence>
<keyword evidence="3 14" id="KW-0812">Transmembrane</keyword>
<reference evidence="19" key="1">
    <citation type="submission" date="2020-11" db="EMBL/GenBank/DDBJ databases">
        <authorList>
            <person name="Tran Van P."/>
        </authorList>
    </citation>
    <scope>NUCLEOTIDE SEQUENCE</scope>
</reference>
<protein>
    <submittedName>
        <fullName evidence="19">Uncharacterized protein</fullName>
    </submittedName>
</protein>
<dbReference type="Pfam" id="PF00226">
    <property type="entry name" value="DnaJ"/>
    <property type="match status" value="1"/>
</dbReference>
<gene>
    <name evidence="19" type="ORF">NMOB1V02_LOCUS203</name>
</gene>
<keyword evidence="4" id="KW-0732">Signal</keyword>
<sequence>MDPRTPMKTRSKQTVHDRGSESEHQPLEVFCRIKPFPQNTEVGVIAVGDDCVRLEYPGREHEARDHIFTHVFGPDSTQKEVFDNVALPLVSDALKGKSALLFTYGVTGSGKTFTMTGTHEDIGIVPRCVDVVFNSIKSCHAMRGIVEYEGNNMFSIHSLADAMEKKQAGLYKIPKTPGGFKLIKTDIDSEQNRVCDTTFLELEAMNVIAVFASYVENHETKLYDLLDDNFLDPIKRTFHTKKICDVHSLQQAFIKDLTEIEVRSAQEALDVLNMGIRRRTTAATALNSESSRGHAIFTLKFIHTPMANIDRSEADSTAYTISQLSLVDLAGSERLARTNNQGRLRREANHINQSLMTLRQCLDLLRENQRNGTNKPVPFRESKITQLFKGFFAGKGQVRLVVCVNPSLLDFEENLQVLRFAEDAQDVMIQKQNAVGFNPDDFKENAVKADNLARAEDFPITVNLKAPIFADNGGRENLSVFSFNASEMFDDDLDDKFDLLSDELGKRLKVRGVRREESMNLLSWAVDRTEKLLKDFNAAKMSSKNYKEMYEDQKKETDRLSHMLGATQAEREQMRLNVSKQERLQVELANQLRNKEAEVAAERVRAENTRLQARKETSSIVKKRMAEFEVKANEERARREHQIRRTQRALKKIGNLANLGEISSSESDILSALEMERQRERPMEQTKIPMPSQVQPRAVTRNQAIVKGPPVVNPRHRRSLSEGNKKERWLDHQPSNLVPLGTIMNPTGLDKVRRKSVTKISLEDVVKSHHYALTHQQHDSDGDLETHVVKGDVLPTSSGGRQCIFTDVEVLRQKSPTKRPSEEHNNTRSLRSSKMEKYSLKWNSHYMEAFGAFELLRRQGLFVDVTLSCGTLYPIIFFNETRSHHLKLIVKFMYEGEVEVPSEMLAEFLKLAEELEIKGLKRVDEAKSNRCEDVLQGSSGTIDRQTITEHKSSTPPCTANQPESDSVGIELEVEECIPYDSIKCEFSPSMNSDPLVDSEKIICGNGDHIMSDDYDTTELSTESDPKPDAYKHLAPTSSSIPEISAQEVEVHVVCKPRPVEEKYVTITIETCVFQDLLDYNLKEEELVHMFDPATLTPSRFVAKLMGILCSTEEMATHSLCGYMTGKDYKPKLDPAKVDVILRYTVLLYPYVSESLIRRSIQQKLNNVDKYMKQKKKQVEKERHEMRQHQQMFPFRSMIPWPNFAAGFLILLIVKVQLCASWYQQEELELFDLVEEVGENFYSVMKVSSEATNSELKKAFRTLSLTLHPDKNSAPDASVKFRQMVAVHDVLKDAEKRKRYDQVLREGLPDWKQPVFYFRRMRKMGFGELFVLLGTLMTVGHYLMSWGAYWENVWTLSENMPKKRKKKVKGKVEDEEEEDFEEFLQKPGWRTLLPFILARNMIWVVVSIPVWYKEHKELQERRKILRLRKEKEEEEFLAAVMAAKEPKPKKKRVQHIPDFESLPCGSPGRNAAPQTTGSSDEPVEERSGGLWTDKDLATLGKMMRKYPGAVPGRWELIARQMQRTVFEVTLMANRIKKSQPAAESLVALQSEASSGQQLIPSHEAEASSSDDEEDEEEEYGGRMAEFERPVFEEKKKVKRKAAPVAAAGKPWSQIQQEALEKALKKYPKGIDERWEKISNSVPGKTKEDCLERCRELAKNVRKKKEEVGGPEDGEPREDAPCDNVL</sequence>
<evidence type="ECO:0000256" key="11">
    <source>
        <dbReference type="PROSITE-ProRule" id="PRU00283"/>
    </source>
</evidence>
<dbReference type="SMART" id="SM00129">
    <property type="entry name" value="KISc"/>
    <property type="match status" value="1"/>
</dbReference>
<dbReference type="InterPro" id="IPR001005">
    <property type="entry name" value="SANT/Myb"/>
</dbReference>
<proteinExistence type="inferred from homology"/>
<evidence type="ECO:0000259" key="18">
    <source>
        <dbReference type="PROSITE" id="PS51457"/>
    </source>
</evidence>
<dbReference type="GO" id="GO:0003777">
    <property type="term" value="F:microtubule motor activity"/>
    <property type="evidence" value="ECO:0007669"/>
    <property type="project" value="InterPro"/>
</dbReference>